<keyword evidence="3" id="KW-1185">Reference proteome</keyword>
<dbReference type="PROSITE" id="PS51819">
    <property type="entry name" value="VOC"/>
    <property type="match status" value="1"/>
</dbReference>
<dbReference type="Pfam" id="PF00903">
    <property type="entry name" value="Glyoxalase"/>
    <property type="match status" value="1"/>
</dbReference>
<dbReference type="CDD" id="cd06587">
    <property type="entry name" value="VOC"/>
    <property type="match status" value="1"/>
</dbReference>
<dbReference type="AlphaFoldDB" id="A0A3N4MAE5"/>
<dbReference type="InterPro" id="IPR004360">
    <property type="entry name" value="Glyas_Fos-R_dOase_dom"/>
</dbReference>
<evidence type="ECO:0000313" key="3">
    <source>
        <dbReference type="Proteomes" id="UP000279089"/>
    </source>
</evidence>
<name>A0A3N4MAE5_9BACT</name>
<dbReference type="InterPro" id="IPR029068">
    <property type="entry name" value="Glyas_Bleomycin-R_OHBP_Dase"/>
</dbReference>
<feature type="domain" description="VOC" evidence="1">
    <location>
        <begin position="15"/>
        <end position="127"/>
    </location>
</feature>
<evidence type="ECO:0000259" key="1">
    <source>
        <dbReference type="PROSITE" id="PS51819"/>
    </source>
</evidence>
<proteinExistence type="predicted"/>
<dbReference type="SUPFAM" id="SSF54593">
    <property type="entry name" value="Glyoxalase/Bleomycin resistance protein/Dihydroxybiphenyl dioxygenase"/>
    <property type="match status" value="1"/>
</dbReference>
<evidence type="ECO:0000313" key="2">
    <source>
        <dbReference type="EMBL" id="RPD40732.1"/>
    </source>
</evidence>
<reference evidence="3" key="1">
    <citation type="submission" date="2018-11" db="EMBL/GenBank/DDBJ databases">
        <title>Chitinophaga lutea sp.nov., isolate from arsenic contaminated soil.</title>
        <authorList>
            <person name="Zong Y."/>
        </authorList>
    </citation>
    <scope>NUCLEOTIDE SEQUENCE [LARGE SCALE GENOMIC DNA]</scope>
    <source>
        <strain evidence="3">YLT18</strain>
    </source>
</reference>
<dbReference type="Gene3D" id="3.10.180.10">
    <property type="entry name" value="2,3-Dihydroxybiphenyl 1,2-Dioxygenase, domain 1"/>
    <property type="match status" value="1"/>
</dbReference>
<comment type="caution">
    <text evidence="2">The sequence shown here is derived from an EMBL/GenBank/DDBJ whole genome shotgun (WGS) entry which is preliminary data.</text>
</comment>
<dbReference type="Proteomes" id="UP000279089">
    <property type="component" value="Unassembled WGS sequence"/>
</dbReference>
<accession>A0A3N4MAE5</accession>
<organism evidence="2 3">
    <name type="scientific">Chitinophaga barathri</name>
    <dbReference type="NCBI Taxonomy" id="1647451"/>
    <lineage>
        <taxon>Bacteria</taxon>
        <taxon>Pseudomonadati</taxon>
        <taxon>Bacteroidota</taxon>
        <taxon>Chitinophagia</taxon>
        <taxon>Chitinophagales</taxon>
        <taxon>Chitinophagaceae</taxon>
        <taxon>Chitinophaga</taxon>
    </lineage>
</organism>
<dbReference type="OrthoDB" id="4548523at2"/>
<protein>
    <submittedName>
        <fullName evidence="2">VOC family protein</fullName>
    </submittedName>
</protein>
<gene>
    <name evidence="2" type="ORF">EG028_11910</name>
</gene>
<sequence>MRHDKNHVYATVFKGLRTTIYRVTDITKGKEWYAEAFGTQPYFDEPFYVGFEIGGYELGVQAVPEGTEHPGQGAVETYWGVEDIDEVYNYLLSIGATAFRPPASVGDPIKVAVVKDPWGNMLGLIYNPLFKAQ</sequence>
<dbReference type="EMBL" id="RMBX01000006">
    <property type="protein sequence ID" value="RPD40732.1"/>
    <property type="molecule type" value="Genomic_DNA"/>
</dbReference>
<dbReference type="InterPro" id="IPR037523">
    <property type="entry name" value="VOC_core"/>
</dbReference>